<accession>A0A8T0I5R6</accession>
<protein>
    <recommendedName>
        <fullName evidence="12">Lysine-specific demethylase JMJ25</fullName>
    </recommendedName>
</protein>
<dbReference type="Gene3D" id="2.60.120.650">
    <property type="entry name" value="Cupin"/>
    <property type="match status" value="1"/>
</dbReference>
<sequence length="1107" mass="126196">MGPDIPVRSRPQRQAKQEAQARLEKADMSSSSSSSSSSSDEDSELETEEPNVSEVQQSSEVPTKSTEDSKLDEERAAEGSESVPSKKRKSRGSLSEKPPPPSDENRCRRSDGKKWQCSKPRVESSIYCEHHKNYLRNKNSPSKPPKTPKTPKVKEPKVKEPKDKEPKVKEPKVKEPKAKESKGNENETENLNAKPQRERVSRAADAKVEDLDASENEESKPRNGKSRKHDFGKYRMCHQCQSSKKEKVAFCKNCGSKRFCSDCITNWYPGRSFEEIVEKCPWCLGNCNCKACLRLPGPTWKKPVLSDEVRKNLHLYCLDFLLPSLQKLHQEQREELKVERNVQGTPTVNVERAPVTIDERLYCNNCNTSIVDYHRNCKKCDYDMCLQCCHELRSGSQPGGPQAESAFNRENYVEEEEVDDYKPAPVKRGRKVKKTTKNKRKRQVVEEDTDSKSEPEPEPEPAPEAAPEAAPEPAPKPEPKPLPPWSANADGSIPCPPTQRGGCGETNLSLRTLFDQDWTAKLMQDVENAAALSRDLARQGDASYCAMCEKSEANESDQMHLRCCADRKTSNDNNLFCPTRTSVEEEGLAHFRKHWVLGEPVIVKDIVRDDPLGLSWDPMVMWRAVRETTKGKFEYDNKTVKALDCLDWREVEINIHQFFCGYEEGRLHVEPEGWPELLKLKDWPPSNFFEERLPRHGSEFLRSLPFQEYTDPAQGLLNLAAQLPQDAIKPDLGPKTYIAYGMRHELGMGDSVTKLHCDMSDAVNVLTHCEEIRWPKDHRQIIDKLLQQFKQGKVKYGIFGQGQGEKEKPGKRGRPAKKVKGEIASTSGDGLPNGENGVCKIEDQSGASDVKPEVNGVETEGKQPESLKPKYGGALWDIFRREDVPKLDEFLRKHFLEFLHIDQLPLKQVIHPIHDQTLYLDAEQKKRLKEEYGVEPWTFEQDFGEAVFIPAGCPHQVRNLKSCIKVALDFVSPENVNQCVELTDQFRLLPQWHRAKEDKLEVKKMMLYTARHAVDQLNELERPKEQTLEEFCEELKRQEPEQSGHLLVTHQQELIGEPEERKPEPEARRSEVDEANPQNEKPIELGSDDSSAYEPTNARSSRTLRKR</sequence>
<evidence type="ECO:0000256" key="4">
    <source>
        <dbReference type="ARBA" id="ARBA00023242"/>
    </source>
</evidence>
<keyword evidence="3" id="KW-0479">Metal-binding</keyword>
<feature type="compositionally biased region" description="Basic and acidic residues" evidence="6">
    <location>
        <begin position="1058"/>
        <end position="1072"/>
    </location>
</feature>
<proteinExistence type="inferred from homology"/>
<feature type="region of interest" description="Disordered" evidence="6">
    <location>
        <begin position="1"/>
        <end position="228"/>
    </location>
</feature>
<feature type="compositionally biased region" description="Basic and acidic residues" evidence="6">
    <location>
        <begin position="15"/>
        <end position="27"/>
    </location>
</feature>
<evidence type="ECO:0000313" key="11">
    <source>
        <dbReference type="Proteomes" id="UP000822688"/>
    </source>
</evidence>
<evidence type="ECO:0000256" key="2">
    <source>
        <dbReference type="ARBA" id="ARBA00006801"/>
    </source>
</evidence>
<dbReference type="InterPro" id="IPR045109">
    <property type="entry name" value="LSDs-like"/>
</dbReference>
<evidence type="ECO:0000259" key="7">
    <source>
        <dbReference type="PROSITE" id="PS50089"/>
    </source>
</evidence>
<keyword evidence="11" id="KW-1185">Reference proteome</keyword>
<feature type="compositionally biased region" description="Basic and acidic residues" evidence="6">
    <location>
        <begin position="195"/>
        <end position="210"/>
    </location>
</feature>
<feature type="compositionally biased region" description="Acidic residues" evidence="6">
    <location>
        <begin position="39"/>
        <end position="51"/>
    </location>
</feature>
<feature type="domain" description="WRC" evidence="9">
    <location>
        <begin position="101"/>
        <end position="145"/>
    </location>
</feature>
<feature type="region of interest" description="Disordered" evidence="6">
    <location>
        <begin position="1050"/>
        <end position="1107"/>
    </location>
</feature>
<keyword evidence="5" id="KW-0863">Zinc-finger</keyword>
<feature type="domain" description="JmjC" evidence="8">
    <location>
        <begin position="712"/>
        <end position="987"/>
    </location>
</feature>
<dbReference type="AlphaFoldDB" id="A0A8T0I5R6"/>
<dbReference type="PANTHER" id="PTHR12549">
    <property type="entry name" value="JMJC DOMAIN-CONTAINING HISTONE DEMETHYLATION PROTEIN"/>
    <property type="match status" value="1"/>
</dbReference>
<gene>
    <name evidence="10" type="ORF">KC19_4G022700</name>
</gene>
<dbReference type="PROSITE" id="PS50089">
    <property type="entry name" value="ZF_RING_2"/>
    <property type="match status" value="1"/>
</dbReference>
<dbReference type="SMART" id="SM00558">
    <property type="entry name" value="JmjC"/>
    <property type="match status" value="1"/>
</dbReference>
<dbReference type="PANTHER" id="PTHR12549:SF38">
    <property type="entry name" value="JMJC DOMAIN-CONTAINING HISTONE DEMETHYLASE 2, ISOFORM A"/>
    <property type="match status" value="1"/>
</dbReference>
<comment type="similarity">
    <text evidence="2">Belongs to the JARID1 histone demethylase family.</text>
</comment>
<evidence type="ECO:0008006" key="12">
    <source>
        <dbReference type="Google" id="ProtNLM"/>
    </source>
</evidence>
<feature type="compositionally biased region" description="Pro residues" evidence="6">
    <location>
        <begin position="462"/>
        <end position="484"/>
    </location>
</feature>
<dbReference type="GO" id="GO:0003712">
    <property type="term" value="F:transcription coregulator activity"/>
    <property type="evidence" value="ECO:0007669"/>
    <property type="project" value="TreeGrafter"/>
</dbReference>
<dbReference type="InterPro" id="IPR014977">
    <property type="entry name" value="WRC_dom"/>
</dbReference>
<evidence type="ECO:0000259" key="8">
    <source>
        <dbReference type="PROSITE" id="PS51184"/>
    </source>
</evidence>
<comment type="caution">
    <text evidence="10">The sequence shown here is derived from an EMBL/GenBank/DDBJ whole genome shotgun (WGS) entry which is preliminary data.</text>
</comment>
<evidence type="ECO:0000259" key="9">
    <source>
        <dbReference type="PROSITE" id="PS51667"/>
    </source>
</evidence>
<feature type="compositionally biased region" description="Basic and acidic residues" evidence="6">
    <location>
        <begin position="152"/>
        <end position="185"/>
    </location>
</feature>
<dbReference type="GO" id="GO:0031490">
    <property type="term" value="F:chromatin DNA binding"/>
    <property type="evidence" value="ECO:0007669"/>
    <property type="project" value="TreeGrafter"/>
</dbReference>
<feature type="region of interest" description="Disordered" evidence="6">
    <location>
        <begin position="800"/>
        <end position="866"/>
    </location>
</feature>
<dbReference type="PROSITE" id="PS51667">
    <property type="entry name" value="WRC"/>
    <property type="match status" value="1"/>
</dbReference>
<evidence type="ECO:0000313" key="10">
    <source>
        <dbReference type="EMBL" id="KAG0578436.1"/>
    </source>
</evidence>
<dbReference type="GO" id="GO:0032454">
    <property type="term" value="F:histone H3K9 demethylase activity"/>
    <property type="evidence" value="ECO:0007669"/>
    <property type="project" value="InterPro"/>
</dbReference>
<dbReference type="SUPFAM" id="SSF51197">
    <property type="entry name" value="Clavaminate synthase-like"/>
    <property type="match status" value="1"/>
</dbReference>
<feature type="compositionally biased region" description="Basic and acidic residues" evidence="6">
    <location>
        <begin position="65"/>
        <end position="78"/>
    </location>
</feature>
<dbReference type="Pfam" id="PF02373">
    <property type="entry name" value="JmjC"/>
    <property type="match status" value="1"/>
</dbReference>
<feature type="region of interest" description="Disordered" evidence="6">
    <location>
        <begin position="394"/>
        <end position="504"/>
    </location>
</feature>
<dbReference type="InterPro" id="IPR001841">
    <property type="entry name" value="Znf_RING"/>
</dbReference>
<evidence type="ECO:0000256" key="6">
    <source>
        <dbReference type="SAM" id="MobiDB-lite"/>
    </source>
</evidence>
<reference evidence="10" key="1">
    <citation type="submission" date="2020-06" db="EMBL/GenBank/DDBJ databases">
        <title>WGS assembly of Ceratodon purpureus strain R40.</title>
        <authorList>
            <person name="Carey S.B."/>
            <person name="Jenkins J."/>
            <person name="Shu S."/>
            <person name="Lovell J.T."/>
            <person name="Sreedasyam A."/>
            <person name="Maumus F."/>
            <person name="Tiley G.P."/>
            <person name="Fernandez-Pozo N."/>
            <person name="Barry K."/>
            <person name="Chen C."/>
            <person name="Wang M."/>
            <person name="Lipzen A."/>
            <person name="Daum C."/>
            <person name="Saski C.A."/>
            <person name="Payton A.C."/>
            <person name="Mcbreen J.C."/>
            <person name="Conrad R.E."/>
            <person name="Kollar L.M."/>
            <person name="Olsson S."/>
            <person name="Huttunen S."/>
            <person name="Landis J.B."/>
            <person name="Wickett N.J."/>
            <person name="Johnson M.G."/>
            <person name="Rensing S.A."/>
            <person name="Grimwood J."/>
            <person name="Schmutz J."/>
            <person name="Mcdaniel S.F."/>
        </authorList>
    </citation>
    <scope>NUCLEOTIDE SEQUENCE</scope>
    <source>
        <strain evidence="10">R40</strain>
    </source>
</reference>
<feature type="compositionally biased region" description="Low complexity" evidence="6">
    <location>
        <begin position="29"/>
        <end position="38"/>
    </location>
</feature>
<dbReference type="EMBL" id="CM026424">
    <property type="protein sequence ID" value="KAG0578436.1"/>
    <property type="molecule type" value="Genomic_DNA"/>
</dbReference>
<dbReference type="GO" id="GO:0006357">
    <property type="term" value="P:regulation of transcription by RNA polymerase II"/>
    <property type="evidence" value="ECO:0007669"/>
    <property type="project" value="TreeGrafter"/>
</dbReference>
<feature type="compositionally biased region" description="Basic residues" evidence="6">
    <location>
        <begin position="425"/>
        <end position="442"/>
    </location>
</feature>
<dbReference type="Pfam" id="PF08879">
    <property type="entry name" value="WRC"/>
    <property type="match status" value="1"/>
</dbReference>
<dbReference type="InterPro" id="IPR003347">
    <property type="entry name" value="JmjC_dom"/>
</dbReference>
<comment type="subcellular location">
    <subcellularLocation>
        <location evidence="1">Nucleus</location>
    </subcellularLocation>
</comment>
<evidence type="ECO:0000256" key="1">
    <source>
        <dbReference type="ARBA" id="ARBA00004123"/>
    </source>
</evidence>
<keyword evidence="4" id="KW-0539">Nucleus</keyword>
<dbReference type="GO" id="GO:0000118">
    <property type="term" value="C:histone deacetylase complex"/>
    <property type="evidence" value="ECO:0007669"/>
    <property type="project" value="TreeGrafter"/>
</dbReference>
<evidence type="ECO:0000256" key="5">
    <source>
        <dbReference type="PROSITE-ProRule" id="PRU00175"/>
    </source>
</evidence>
<dbReference type="PROSITE" id="PS51184">
    <property type="entry name" value="JMJC"/>
    <property type="match status" value="1"/>
</dbReference>
<dbReference type="GO" id="GO:0008270">
    <property type="term" value="F:zinc ion binding"/>
    <property type="evidence" value="ECO:0007669"/>
    <property type="project" value="UniProtKB-KW"/>
</dbReference>
<name>A0A8T0I5R6_CERPU</name>
<organism evidence="10 11">
    <name type="scientific">Ceratodon purpureus</name>
    <name type="common">Fire moss</name>
    <name type="synonym">Dicranum purpureum</name>
    <dbReference type="NCBI Taxonomy" id="3225"/>
    <lineage>
        <taxon>Eukaryota</taxon>
        <taxon>Viridiplantae</taxon>
        <taxon>Streptophyta</taxon>
        <taxon>Embryophyta</taxon>
        <taxon>Bryophyta</taxon>
        <taxon>Bryophytina</taxon>
        <taxon>Bryopsida</taxon>
        <taxon>Dicranidae</taxon>
        <taxon>Pseudoditrichales</taxon>
        <taxon>Ditrichaceae</taxon>
        <taxon>Ceratodon</taxon>
    </lineage>
</organism>
<dbReference type="Proteomes" id="UP000822688">
    <property type="component" value="Chromosome 4"/>
</dbReference>
<feature type="compositionally biased region" description="Polar residues" evidence="6">
    <location>
        <begin position="53"/>
        <end position="64"/>
    </location>
</feature>
<evidence type="ECO:0000256" key="3">
    <source>
        <dbReference type="ARBA" id="ARBA00022723"/>
    </source>
</evidence>
<keyword evidence="5" id="KW-0862">Zinc</keyword>
<feature type="domain" description="RING-type" evidence="7">
    <location>
        <begin position="237"/>
        <end position="283"/>
    </location>
</feature>
<feature type="compositionally biased region" description="Polar residues" evidence="6">
    <location>
        <begin position="1088"/>
        <end position="1101"/>
    </location>
</feature>
<feature type="compositionally biased region" description="Basic and acidic residues" evidence="6">
    <location>
        <begin position="103"/>
        <end position="114"/>
    </location>
</feature>
<dbReference type="GO" id="GO:0000785">
    <property type="term" value="C:chromatin"/>
    <property type="evidence" value="ECO:0007669"/>
    <property type="project" value="TreeGrafter"/>
</dbReference>